<protein>
    <submittedName>
        <fullName evidence="2">Uncharacterized protein</fullName>
    </submittedName>
</protein>
<evidence type="ECO:0000256" key="1">
    <source>
        <dbReference type="SAM" id="MobiDB-lite"/>
    </source>
</evidence>
<feature type="non-terminal residue" evidence="2">
    <location>
        <position position="50"/>
    </location>
</feature>
<evidence type="ECO:0000313" key="2">
    <source>
        <dbReference type="EMBL" id="CAA9448445.1"/>
    </source>
</evidence>
<dbReference type="EMBL" id="CADCUS010000624">
    <property type="protein sequence ID" value="CAA9448445.1"/>
    <property type="molecule type" value="Genomic_DNA"/>
</dbReference>
<organism evidence="2">
    <name type="scientific">uncultured Pseudonocardia sp</name>
    <dbReference type="NCBI Taxonomy" id="211455"/>
    <lineage>
        <taxon>Bacteria</taxon>
        <taxon>Bacillati</taxon>
        <taxon>Actinomycetota</taxon>
        <taxon>Actinomycetes</taxon>
        <taxon>Pseudonocardiales</taxon>
        <taxon>Pseudonocardiaceae</taxon>
        <taxon>Pseudonocardia</taxon>
        <taxon>environmental samples</taxon>
    </lineage>
</organism>
<feature type="region of interest" description="Disordered" evidence="1">
    <location>
        <begin position="1"/>
        <end position="50"/>
    </location>
</feature>
<proteinExistence type="predicted"/>
<sequence length="50" mass="5649">WTRSARRARRWWGWTGRTPDGATAPSWRPPPVRRSAETGSSTTRTPRGNG</sequence>
<feature type="compositionally biased region" description="Basic residues" evidence="1">
    <location>
        <begin position="1"/>
        <end position="10"/>
    </location>
</feature>
<feature type="non-terminal residue" evidence="2">
    <location>
        <position position="1"/>
    </location>
</feature>
<accession>A0A6J4QN03</accession>
<dbReference type="AlphaFoldDB" id="A0A6J4QN03"/>
<gene>
    <name evidence="2" type="ORF">AVDCRST_MAG66-4627</name>
</gene>
<name>A0A6J4QN03_9PSEU</name>
<reference evidence="2" key="1">
    <citation type="submission" date="2020-02" db="EMBL/GenBank/DDBJ databases">
        <authorList>
            <person name="Meier V. D."/>
        </authorList>
    </citation>
    <scope>NUCLEOTIDE SEQUENCE</scope>
    <source>
        <strain evidence="2">AVDCRST_MAG66</strain>
    </source>
</reference>
<feature type="compositionally biased region" description="Polar residues" evidence="1">
    <location>
        <begin position="37"/>
        <end position="50"/>
    </location>
</feature>